<dbReference type="GO" id="GO:0001228">
    <property type="term" value="F:DNA-binding transcription activator activity, RNA polymerase II-specific"/>
    <property type="evidence" value="ECO:0007669"/>
    <property type="project" value="TreeGrafter"/>
</dbReference>
<dbReference type="GO" id="GO:0008270">
    <property type="term" value="F:zinc ion binding"/>
    <property type="evidence" value="ECO:0007669"/>
    <property type="project" value="InterPro"/>
</dbReference>
<evidence type="ECO:0000256" key="4">
    <source>
        <dbReference type="ARBA" id="ARBA00023125"/>
    </source>
</evidence>
<evidence type="ECO:0000256" key="7">
    <source>
        <dbReference type="SAM" id="MobiDB-lite"/>
    </source>
</evidence>
<accession>A0A8H4VZP5</accession>
<feature type="domain" description="Xylanolytic transcriptional activator regulatory" evidence="8">
    <location>
        <begin position="271"/>
        <end position="345"/>
    </location>
</feature>
<evidence type="ECO:0000313" key="9">
    <source>
        <dbReference type="EMBL" id="KAF4628376.1"/>
    </source>
</evidence>
<dbReference type="PANTHER" id="PTHR31944:SF131">
    <property type="entry name" value="HEME-RESPONSIVE ZINC FINGER TRANSCRIPTION FACTOR HAP1"/>
    <property type="match status" value="1"/>
</dbReference>
<evidence type="ECO:0000256" key="2">
    <source>
        <dbReference type="ARBA" id="ARBA00022833"/>
    </source>
</evidence>
<dbReference type="CDD" id="cd12148">
    <property type="entry name" value="fungal_TF_MHR"/>
    <property type="match status" value="1"/>
</dbReference>
<feature type="compositionally biased region" description="Basic and acidic residues" evidence="7">
    <location>
        <begin position="592"/>
        <end position="604"/>
    </location>
</feature>
<keyword evidence="4" id="KW-0238">DNA-binding</keyword>
<dbReference type="InterPro" id="IPR007219">
    <property type="entry name" value="XnlR_reg_dom"/>
</dbReference>
<keyword evidence="1" id="KW-0479">Metal-binding</keyword>
<evidence type="ECO:0000256" key="5">
    <source>
        <dbReference type="ARBA" id="ARBA00023163"/>
    </source>
</evidence>
<dbReference type="AlphaFoldDB" id="A0A8H4VZP5"/>
<keyword evidence="2" id="KW-0862">Zinc</keyword>
<name>A0A8H4VZP5_9HELO</name>
<dbReference type="GO" id="GO:0000978">
    <property type="term" value="F:RNA polymerase II cis-regulatory region sequence-specific DNA binding"/>
    <property type="evidence" value="ECO:0007669"/>
    <property type="project" value="TreeGrafter"/>
</dbReference>
<sequence>MTASFPDLENTTHQAAVATHKEIECHANVETLATLQKRIQKLEQLCPTHSHNPHENESRQTGIHSPKVDAALSIKTSGPRYHSQNYKKSLLHHFRAAGNFILSGFDDPARAPVMNELRVYHEKFTKSRRKASKAKLTSCTLSEIVDLLPSRAACDEAITSYFRNFEKNMRILHYPSFMDECERFWGSMETQHQGFESFVPQLAVTVAIIQAWEDPPSLGDATNVKADILCCHVEGWLDSLPGRQQLTMSTLCTRALLILAQQVRVVPADEIWNATGKLMRSAMRAGLHRDPAEFPEIDIFEGELRRRLWTTIVEMDLEASLTYGMPIILQESNFTCSPAANVDDDDLFDGMITLPVSKPLEESTDSIFQVALAKSLPLRLEAIRASTNRLENLQAHIQSLERYIQDLPPHLQPDQRTKKDIGQKFGTVILHVYLRRVLSHLYRSSTPIGLNNEGPTPGLQSSLSILSYQQFFDPEAFGPANEEDAKCWHLFHIVFKSDIMQATLDVCLHLQTQNLVSWTKASLLLAIDDTIANLTRRISKSGSDIKDVVRLAVISQLLKAQFSKENGEEMMHKGACEVLMACQRAAVKEKDFDGEEKDKEDVQKSHSHSTQLALENETTSSEWAIMPHEPAIADANLDSYFDANGANFDLFSDYNFENAHGDLWNLQ</sequence>
<keyword evidence="5" id="KW-0804">Transcription</keyword>
<keyword evidence="6" id="KW-0539">Nucleus</keyword>
<organism evidence="9 10">
    <name type="scientific">Cudoniella acicularis</name>
    <dbReference type="NCBI Taxonomy" id="354080"/>
    <lineage>
        <taxon>Eukaryota</taxon>
        <taxon>Fungi</taxon>
        <taxon>Dikarya</taxon>
        <taxon>Ascomycota</taxon>
        <taxon>Pezizomycotina</taxon>
        <taxon>Leotiomycetes</taxon>
        <taxon>Helotiales</taxon>
        <taxon>Tricladiaceae</taxon>
        <taxon>Cudoniella</taxon>
    </lineage>
</organism>
<keyword evidence="3" id="KW-0805">Transcription regulation</keyword>
<reference evidence="9 10" key="1">
    <citation type="submission" date="2020-03" db="EMBL/GenBank/DDBJ databases">
        <title>Draft Genome Sequence of Cudoniella acicularis.</title>
        <authorList>
            <person name="Buettner E."/>
            <person name="Kellner H."/>
        </authorList>
    </citation>
    <scope>NUCLEOTIDE SEQUENCE [LARGE SCALE GENOMIC DNA]</scope>
    <source>
        <strain evidence="9 10">DSM 108380</strain>
    </source>
</reference>
<dbReference type="OrthoDB" id="5414787at2759"/>
<dbReference type="Pfam" id="PF04082">
    <property type="entry name" value="Fungal_trans"/>
    <property type="match status" value="1"/>
</dbReference>
<evidence type="ECO:0000256" key="1">
    <source>
        <dbReference type="ARBA" id="ARBA00022723"/>
    </source>
</evidence>
<feature type="compositionally biased region" description="Polar residues" evidence="7">
    <location>
        <begin position="608"/>
        <end position="620"/>
    </location>
</feature>
<evidence type="ECO:0000256" key="6">
    <source>
        <dbReference type="ARBA" id="ARBA00023242"/>
    </source>
</evidence>
<protein>
    <recommendedName>
        <fullName evidence="8">Xylanolytic transcriptional activator regulatory domain-containing protein</fullName>
    </recommendedName>
</protein>
<gene>
    <name evidence="9" type="ORF">G7Y89_g9771</name>
</gene>
<proteinExistence type="predicted"/>
<dbReference type="GO" id="GO:0005634">
    <property type="term" value="C:nucleus"/>
    <property type="evidence" value="ECO:0007669"/>
    <property type="project" value="TreeGrafter"/>
</dbReference>
<evidence type="ECO:0000259" key="8">
    <source>
        <dbReference type="SMART" id="SM00906"/>
    </source>
</evidence>
<dbReference type="SMART" id="SM00906">
    <property type="entry name" value="Fungal_trans"/>
    <property type="match status" value="1"/>
</dbReference>
<dbReference type="InterPro" id="IPR051430">
    <property type="entry name" value="Fungal_TF_Env_Response"/>
</dbReference>
<comment type="caution">
    <text evidence="9">The sequence shown here is derived from an EMBL/GenBank/DDBJ whole genome shotgun (WGS) entry which is preliminary data.</text>
</comment>
<keyword evidence="10" id="KW-1185">Reference proteome</keyword>
<dbReference type="GO" id="GO:0006351">
    <property type="term" value="P:DNA-templated transcription"/>
    <property type="evidence" value="ECO:0007669"/>
    <property type="project" value="InterPro"/>
</dbReference>
<dbReference type="PANTHER" id="PTHR31944">
    <property type="entry name" value="HEME-RESPONSIVE ZINC FINGER TRANSCRIPTION FACTOR HAP1"/>
    <property type="match status" value="1"/>
</dbReference>
<evidence type="ECO:0000313" key="10">
    <source>
        <dbReference type="Proteomes" id="UP000566819"/>
    </source>
</evidence>
<evidence type="ECO:0000256" key="3">
    <source>
        <dbReference type="ARBA" id="ARBA00023015"/>
    </source>
</evidence>
<dbReference type="EMBL" id="JAAMPI010000821">
    <property type="protein sequence ID" value="KAF4628376.1"/>
    <property type="molecule type" value="Genomic_DNA"/>
</dbReference>
<feature type="region of interest" description="Disordered" evidence="7">
    <location>
        <begin position="592"/>
        <end position="620"/>
    </location>
</feature>
<dbReference type="Proteomes" id="UP000566819">
    <property type="component" value="Unassembled WGS sequence"/>
</dbReference>